<proteinExistence type="predicted"/>
<name>A0A8S5LEX0_9CAUD</name>
<accession>A0A8S5LEX0</accession>
<organism evidence="1">
    <name type="scientific">Siphoviridae sp. ct3CA7</name>
    <dbReference type="NCBI Taxonomy" id="2823561"/>
    <lineage>
        <taxon>Viruses</taxon>
        <taxon>Duplodnaviria</taxon>
        <taxon>Heunggongvirae</taxon>
        <taxon>Uroviricota</taxon>
        <taxon>Caudoviricetes</taxon>
    </lineage>
</organism>
<sequence length="125" mass="13515">MPTPRPDQLDQATIDLVFALRDSLTDDGPSRLDFWGGRAATAIETAAAGADNANQAITIAARKLQIPVLTTHAAQVAKTAAEVINQDYQAWAAHVDDTIVYIMALAALENRARKAKKEAEEEIPY</sequence>
<dbReference type="EMBL" id="BK014704">
    <property type="protein sequence ID" value="DAD68588.1"/>
    <property type="molecule type" value="Genomic_DNA"/>
</dbReference>
<protein>
    <submittedName>
        <fullName evidence="1">Uncharacterized protein</fullName>
    </submittedName>
</protein>
<evidence type="ECO:0000313" key="1">
    <source>
        <dbReference type="EMBL" id="DAD68588.1"/>
    </source>
</evidence>
<reference evidence="1" key="1">
    <citation type="journal article" date="2021" name="Proc. Natl. Acad. Sci. U.S.A.">
        <title>A Catalog of Tens of Thousands of Viruses from Human Metagenomes Reveals Hidden Associations with Chronic Diseases.</title>
        <authorList>
            <person name="Tisza M.J."/>
            <person name="Buck C.B."/>
        </authorList>
    </citation>
    <scope>NUCLEOTIDE SEQUENCE</scope>
    <source>
        <strain evidence="1">Ct3CA7</strain>
    </source>
</reference>